<dbReference type="GO" id="GO:0004045">
    <property type="term" value="F:peptidyl-tRNA hydrolase activity"/>
    <property type="evidence" value="ECO:0007669"/>
    <property type="project" value="UniProtKB-EC"/>
</dbReference>
<dbReference type="SUPFAM" id="SSF53178">
    <property type="entry name" value="Peptidyl-tRNA hydrolase-like"/>
    <property type="match status" value="1"/>
</dbReference>
<keyword evidence="2" id="KW-0820">tRNA-binding</keyword>
<evidence type="ECO:0000256" key="4">
    <source>
        <dbReference type="ARBA" id="ARBA00022884"/>
    </source>
</evidence>
<keyword evidence="4" id="KW-0694">RNA-binding</keyword>
<dbReference type="GO" id="GO:0000049">
    <property type="term" value="F:tRNA binding"/>
    <property type="evidence" value="ECO:0007669"/>
    <property type="project" value="UniProtKB-KW"/>
</dbReference>
<keyword evidence="3" id="KW-0378">Hydrolase</keyword>
<organism evidence="7">
    <name type="scientific">freshwater metagenome</name>
    <dbReference type="NCBI Taxonomy" id="449393"/>
    <lineage>
        <taxon>unclassified sequences</taxon>
        <taxon>metagenomes</taxon>
        <taxon>ecological metagenomes</taxon>
    </lineage>
</organism>
<dbReference type="AlphaFoldDB" id="A0A6J6TAK6"/>
<dbReference type="EC" id="3.1.1.29" evidence="1"/>
<evidence type="ECO:0000313" key="8">
    <source>
        <dbReference type="EMBL" id="CAB4791436.1"/>
    </source>
</evidence>
<protein>
    <recommendedName>
        <fullName evidence="1">peptidyl-tRNA hydrolase</fullName>
        <ecNumber evidence="1">3.1.1.29</ecNumber>
    </recommendedName>
</protein>
<accession>A0A6J6TAK6</accession>
<evidence type="ECO:0000313" key="7">
    <source>
        <dbReference type="EMBL" id="CAB4743884.1"/>
    </source>
</evidence>
<evidence type="ECO:0000313" key="6">
    <source>
        <dbReference type="EMBL" id="CAB4712703.1"/>
    </source>
</evidence>
<dbReference type="PANTHER" id="PTHR17224:SF1">
    <property type="entry name" value="PEPTIDYL-TRNA HYDROLASE"/>
    <property type="match status" value="1"/>
</dbReference>
<dbReference type="NCBIfam" id="TIGR00447">
    <property type="entry name" value="pth"/>
    <property type="match status" value="1"/>
</dbReference>
<dbReference type="PROSITE" id="PS01196">
    <property type="entry name" value="PEPT_TRNA_HYDROL_2"/>
    <property type="match status" value="1"/>
</dbReference>
<comment type="similarity">
    <text evidence="5">Belongs to the PTH family.</text>
</comment>
<dbReference type="EMBL" id="CAEZYY010000005">
    <property type="protein sequence ID" value="CAB4743884.1"/>
    <property type="molecule type" value="Genomic_DNA"/>
</dbReference>
<evidence type="ECO:0000313" key="10">
    <source>
        <dbReference type="EMBL" id="CAB5051882.1"/>
    </source>
</evidence>
<dbReference type="EMBL" id="CAFAAJ010000013">
    <property type="protein sequence ID" value="CAB4791436.1"/>
    <property type="molecule type" value="Genomic_DNA"/>
</dbReference>
<dbReference type="HAMAP" id="MF_00083">
    <property type="entry name" value="Pept_tRNA_hydro_bact"/>
    <property type="match status" value="1"/>
</dbReference>
<dbReference type="Pfam" id="PF01195">
    <property type="entry name" value="Pept_tRNA_hydro"/>
    <property type="match status" value="1"/>
</dbReference>
<dbReference type="Gene3D" id="3.40.50.1470">
    <property type="entry name" value="Peptidyl-tRNA hydrolase"/>
    <property type="match status" value="1"/>
</dbReference>
<gene>
    <name evidence="6" type="ORF">UFOPK2602_01254</name>
    <name evidence="7" type="ORF">UFOPK2806_00573</name>
    <name evidence="8" type="ORF">UFOPK3001_00302</name>
    <name evidence="9" type="ORF">UFOPK3954_00107</name>
    <name evidence="10" type="ORF">UFOPK4306_00107</name>
</gene>
<evidence type="ECO:0000256" key="1">
    <source>
        <dbReference type="ARBA" id="ARBA00013260"/>
    </source>
</evidence>
<dbReference type="CDD" id="cd00462">
    <property type="entry name" value="PTH"/>
    <property type="match status" value="1"/>
</dbReference>
<evidence type="ECO:0000256" key="2">
    <source>
        <dbReference type="ARBA" id="ARBA00022555"/>
    </source>
</evidence>
<dbReference type="InterPro" id="IPR001328">
    <property type="entry name" value="Pept_tRNA_hydro"/>
</dbReference>
<dbReference type="FunFam" id="3.40.50.1470:FF:000001">
    <property type="entry name" value="Peptidyl-tRNA hydrolase"/>
    <property type="match status" value="1"/>
</dbReference>
<evidence type="ECO:0000313" key="9">
    <source>
        <dbReference type="EMBL" id="CAB4973879.1"/>
    </source>
</evidence>
<dbReference type="InterPro" id="IPR018171">
    <property type="entry name" value="Pept_tRNA_hydro_CS"/>
</dbReference>
<dbReference type="PANTHER" id="PTHR17224">
    <property type="entry name" value="PEPTIDYL-TRNA HYDROLASE"/>
    <property type="match status" value="1"/>
</dbReference>
<dbReference type="InterPro" id="IPR036416">
    <property type="entry name" value="Pept_tRNA_hydro_sf"/>
</dbReference>
<dbReference type="EMBL" id="CAEZXX010000080">
    <property type="protein sequence ID" value="CAB4712703.1"/>
    <property type="molecule type" value="Genomic_DNA"/>
</dbReference>
<proteinExistence type="inferred from homology"/>
<name>A0A6J6TAK6_9ZZZZ</name>
<evidence type="ECO:0000256" key="5">
    <source>
        <dbReference type="ARBA" id="ARBA00038063"/>
    </source>
</evidence>
<reference evidence="7" key="1">
    <citation type="submission" date="2020-05" db="EMBL/GenBank/DDBJ databases">
        <authorList>
            <person name="Chiriac C."/>
            <person name="Salcher M."/>
            <person name="Ghai R."/>
            <person name="Kavagutti S V."/>
        </authorList>
    </citation>
    <scope>NUCLEOTIDE SEQUENCE</scope>
</reference>
<sequence>MSLFGRERAPRRGTPFDWLVVGLGNPGKEYDRSRHNVGAETVQLLAKRSGTPLKAGRERALVAEVTIAEHRCVLAFPTTFMNLSGESVSGLVRRYGITEPSQILVIHDELDLAPGMLKVKVGGGLAGHNGLRSITQHLKTQDYVRIRIGVGKPPSKEHGADHVLSRIPKAERELLDITVERAADAAECAVASGADAAMARFNGL</sequence>
<dbReference type="EMBL" id="CAFBON010000005">
    <property type="protein sequence ID" value="CAB4973879.1"/>
    <property type="molecule type" value="Genomic_DNA"/>
</dbReference>
<evidence type="ECO:0000256" key="3">
    <source>
        <dbReference type="ARBA" id="ARBA00022801"/>
    </source>
</evidence>
<dbReference type="EMBL" id="CAFBQP010000003">
    <property type="protein sequence ID" value="CAB5051882.1"/>
    <property type="molecule type" value="Genomic_DNA"/>
</dbReference>